<dbReference type="Gene3D" id="3.40.50.620">
    <property type="entry name" value="HUPs"/>
    <property type="match status" value="1"/>
</dbReference>
<dbReference type="InterPro" id="IPR042176">
    <property type="entry name" value="Pantoate_ligase_C"/>
</dbReference>
<keyword evidence="3 8" id="KW-0436">Ligase</keyword>
<dbReference type="EMBL" id="RKMF01000010">
    <property type="protein sequence ID" value="ROZ62890.1"/>
    <property type="molecule type" value="Genomic_DNA"/>
</dbReference>
<keyword evidence="8" id="KW-0963">Cytoplasm</keyword>
<comment type="subunit">
    <text evidence="8">Homodimer.</text>
</comment>
<evidence type="ECO:0000256" key="5">
    <source>
        <dbReference type="ARBA" id="ARBA00022741"/>
    </source>
</evidence>
<feature type="binding site" evidence="8">
    <location>
        <position position="133"/>
    </location>
    <ligand>
        <name>beta-alanine</name>
        <dbReference type="ChEBI" id="CHEBI:57966"/>
    </ligand>
</feature>
<evidence type="ECO:0000256" key="2">
    <source>
        <dbReference type="ARBA" id="ARBA00009256"/>
    </source>
</evidence>
<dbReference type="GO" id="GO:0004592">
    <property type="term" value="F:pantoate-beta-alanine ligase activity"/>
    <property type="evidence" value="ECO:0007669"/>
    <property type="project" value="UniProtKB-UniRule"/>
</dbReference>
<evidence type="ECO:0000256" key="6">
    <source>
        <dbReference type="ARBA" id="ARBA00022840"/>
    </source>
</evidence>
<feature type="binding site" evidence="8">
    <location>
        <position position="230"/>
    </location>
    <ligand>
        <name>(R)-pantoate</name>
        <dbReference type="ChEBI" id="CHEBI:15980"/>
    </ligand>
</feature>
<dbReference type="CDD" id="cd00560">
    <property type="entry name" value="PanC"/>
    <property type="match status" value="1"/>
</dbReference>
<feature type="binding site" evidence="8">
    <location>
        <begin position="224"/>
        <end position="227"/>
    </location>
    <ligand>
        <name>ATP</name>
        <dbReference type="ChEBI" id="CHEBI:30616"/>
    </ligand>
</feature>
<dbReference type="NCBIfam" id="TIGR00018">
    <property type="entry name" value="panC"/>
    <property type="match status" value="1"/>
</dbReference>
<sequence>MGRITAERAQERGTLDSTAHAAVLQALGPADHVLPTVTDEIADLDLPGESPVAADTEADTEAGSGAGSAPVVVTDPEEFRALLRERAQAAGPEGTVGLVPTMGALHDGHSHLVEQARAENDVLAVSIFLNPLQFGPTEDLSRYPADLDGDLARLTDLGVDIVFAPGVEQMYPGGLPLIRVGSGDLGTQLEGASRPGHFDGVLTVVAKLFVLATGTGRPLQAYFGQKDAQQLLIVQRMVRDLNLDVRIRPVPIVRAPDGLALSSRNAYLNDDERAAALVLSRTLQALAAREVDLDQARHLIDTESIGQGPQTVELDYLTVVDPSTLAPADVAPGNLALVAARVGTTRLIDNWTL</sequence>
<feature type="binding site" evidence="8">
    <location>
        <begin position="261"/>
        <end position="264"/>
    </location>
    <ligand>
        <name>ATP</name>
        <dbReference type="ChEBI" id="CHEBI:30616"/>
    </ligand>
</feature>
<evidence type="ECO:0000256" key="1">
    <source>
        <dbReference type="ARBA" id="ARBA00004990"/>
    </source>
</evidence>
<dbReference type="UniPathway" id="UPA00028">
    <property type="reaction ID" value="UER00005"/>
</dbReference>
<organism evidence="10 11">
    <name type="scientific">Kocuria soli</name>
    <dbReference type="NCBI Taxonomy" id="2485125"/>
    <lineage>
        <taxon>Bacteria</taxon>
        <taxon>Bacillati</taxon>
        <taxon>Actinomycetota</taxon>
        <taxon>Actinomycetes</taxon>
        <taxon>Micrococcales</taxon>
        <taxon>Micrococcaceae</taxon>
        <taxon>Kocuria</taxon>
    </lineage>
</organism>
<keyword evidence="5 8" id="KW-0547">Nucleotide-binding</keyword>
<dbReference type="Gene3D" id="3.30.1300.10">
    <property type="entry name" value="Pantoate-beta-alanine ligase, C-terminal domain"/>
    <property type="match status" value="1"/>
</dbReference>
<evidence type="ECO:0000256" key="8">
    <source>
        <dbReference type="HAMAP-Rule" id="MF_00158"/>
    </source>
</evidence>
<dbReference type="GO" id="GO:0005524">
    <property type="term" value="F:ATP binding"/>
    <property type="evidence" value="ECO:0007669"/>
    <property type="project" value="UniProtKB-KW"/>
</dbReference>
<feature type="binding site" evidence="8">
    <location>
        <begin position="102"/>
        <end position="109"/>
    </location>
    <ligand>
        <name>ATP</name>
        <dbReference type="ChEBI" id="CHEBI:30616"/>
    </ligand>
</feature>
<dbReference type="PANTHER" id="PTHR21299">
    <property type="entry name" value="CYTIDYLATE KINASE/PANTOATE-BETA-ALANINE LIGASE"/>
    <property type="match status" value="1"/>
</dbReference>
<evidence type="ECO:0000256" key="9">
    <source>
        <dbReference type="SAM" id="MobiDB-lite"/>
    </source>
</evidence>
<dbReference type="AlphaFoldDB" id="A0A3N3ZWQ5"/>
<dbReference type="InterPro" id="IPR003721">
    <property type="entry name" value="Pantoate_ligase"/>
</dbReference>
<dbReference type="Pfam" id="PF02569">
    <property type="entry name" value="Pantoate_ligase"/>
    <property type="match status" value="1"/>
</dbReference>
<gene>
    <name evidence="8" type="primary">panC</name>
    <name evidence="10" type="ORF">EDL96_08420</name>
</gene>
<evidence type="ECO:0000313" key="11">
    <source>
        <dbReference type="Proteomes" id="UP000270616"/>
    </source>
</evidence>
<reference evidence="10 11" key="1">
    <citation type="submission" date="2018-10" db="EMBL/GenBank/DDBJ databases">
        <title>Kocuria sp. M5W7-7, whole genome shotgun sequence.</title>
        <authorList>
            <person name="Tuo L."/>
        </authorList>
    </citation>
    <scope>NUCLEOTIDE SEQUENCE [LARGE SCALE GENOMIC DNA]</scope>
    <source>
        <strain evidence="10 11">M5W7-7</strain>
    </source>
</reference>
<keyword evidence="4 8" id="KW-0566">Pantothenate biosynthesis</keyword>
<dbReference type="GO" id="GO:0005829">
    <property type="term" value="C:cytosol"/>
    <property type="evidence" value="ECO:0007669"/>
    <property type="project" value="TreeGrafter"/>
</dbReference>
<name>A0A3N3ZWQ5_9MICC</name>
<comment type="function">
    <text evidence="8">Catalyzes the condensation of pantoate with beta-alanine in an ATP-dependent reaction via a pantoyl-adenylate intermediate.</text>
</comment>
<dbReference type="OrthoDB" id="9773087at2"/>
<protein>
    <recommendedName>
        <fullName evidence="8">Pantothenate synthetase</fullName>
        <shortName evidence="8">PS</shortName>
        <ecNumber evidence="8">6.3.2.1</ecNumber>
    </recommendedName>
    <alternativeName>
        <fullName evidence="8">Pantoate--beta-alanine ligase</fullName>
    </alternativeName>
    <alternativeName>
        <fullName evidence="8">Pantoate-activating enzyme</fullName>
    </alternativeName>
</protein>
<dbReference type="Proteomes" id="UP000270616">
    <property type="component" value="Unassembled WGS sequence"/>
</dbReference>
<feature type="active site" description="Proton donor" evidence="8">
    <location>
        <position position="109"/>
    </location>
</feature>
<comment type="subcellular location">
    <subcellularLocation>
        <location evidence="8">Cytoplasm</location>
    </subcellularLocation>
</comment>
<accession>A0A3N3ZWQ5</accession>
<keyword evidence="11" id="KW-1185">Reference proteome</keyword>
<dbReference type="EC" id="6.3.2.1" evidence="8"/>
<evidence type="ECO:0000256" key="4">
    <source>
        <dbReference type="ARBA" id="ARBA00022655"/>
    </source>
</evidence>
<evidence type="ECO:0000313" key="10">
    <source>
        <dbReference type="EMBL" id="ROZ62890.1"/>
    </source>
</evidence>
<comment type="caution">
    <text evidence="10">The sequence shown here is derived from an EMBL/GenBank/DDBJ whole genome shotgun (WGS) entry which is preliminary data.</text>
</comment>
<evidence type="ECO:0000256" key="7">
    <source>
        <dbReference type="ARBA" id="ARBA00048258"/>
    </source>
</evidence>
<feature type="binding site" evidence="8">
    <location>
        <position position="253"/>
    </location>
    <ligand>
        <name>ATP</name>
        <dbReference type="ChEBI" id="CHEBI:30616"/>
    </ligand>
</feature>
<dbReference type="PANTHER" id="PTHR21299:SF1">
    <property type="entry name" value="PANTOATE--BETA-ALANINE LIGASE"/>
    <property type="match status" value="1"/>
</dbReference>
<dbReference type="GO" id="GO:0015940">
    <property type="term" value="P:pantothenate biosynthetic process"/>
    <property type="evidence" value="ECO:0007669"/>
    <property type="project" value="UniProtKB-UniRule"/>
</dbReference>
<dbReference type="SUPFAM" id="SSF52374">
    <property type="entry name" value="Nucleotidylyl transferase"/>
    <property type="match status" value="1"/>
</dbReference>
<feature type="region of interest" description="Disordered" evidence="9">
    <location>
        <begin position="46"/>
        <end position="71"/>
    </location>
</feature>
<comment type="miscellaneous">
    <text evidence="8">The reaction proceeds by a bi uni uni bi ping pong mechanism.</text>
</comment>
<comment type="pathway">
    <text evidence="1 8">Cofactor biosynthesis; (R)-pantothenate biosynthesis; (R)-pantothenate from (R)-pantoate and beta-alanine: step 1/1.</text>
</comment>
<proteinExistence type="inferred from homology"/>
<evidence type="ECO:0000256" key="3">
    <source>
        <dbReference type="ARBA" id="ARBA00022598"/>
    </source>
</evidence>
<dbReference type="InterPro" id="IPR014729">
    <property type="entry name" value="Rossmann-like_a/b/a_fold"/>
</dbReference>
<keyword evidence="6 8" id="KW-0067">ATP-binding</keyword>
<dbReference type="HAMAP" id="MF_00158">
    <property type="entry name" value="PanC"/>
    <property type="match status" value="1"/>
</dbReference>
<comment type="catalytic activity">
    <reaction evidence="7 8">
        <text>(R)-pantoate + beta-alanine + ATP = (R)-pantothenate + AMP + diphosphate + H(+)</text>
        <dbReference type="Rhea" id="RHEA:10912"/>
        <dbReference type="ChEBI" id="CHEBI:15378"/>
        <dbReference type="ChEBI" id="CHEBI:15980"/>
        <dbReference type="ChEBI" id="CHEBI:29032"/>
        <dbReference type="ChEBI" id="CHEBI:30616"/>
        <dbReference type="ChEBI" id="CHEBI:33019"/>
        <dbReference type="ChEBI" id="CHEBI:57966"/>
        <dbReference type="ChEBI" id="CHEBI:456215"/>
        <dbReference type="EC" id="6.3.2.1"/>
    </reaction>
</comment>
<comment type="similarity">
    <text evidence="2 8">Belongs to the pantothenate synthetase family.</text>
</comment>
<feature type="binding site" evidence="8">
    <location>
        <position position="133"/>
    </location>
    <ligand>
        <name>(R)-pantoate</name>
        <dbReference type="ChEBI" id="CHEBI:15980"/>
    </ligand>
</feature>